<protein>
    <submittedName>
        <fullName evidence="3">Uncharacterized protein (TIGR02611 family)</fullName>
    </submittedName>
</protein>
<organism evidence="3 4">
    <name type="scientific">Nocardiopsis composta</name>
    <dbReference type="NCBI Taxonomy" id="157465"/>
    <lineage>
        <taxon>Bacteria</taxon>
        <taxon>Bacillati</taxon>
        <taxon>Actinomycetota</taxon>
        <taxon>Actinomycetes</taxon>
        <taxon>Streptosporangiales</taxon>
        <taxon>Nocardiopsidaceae</taxon>
        <taxon>Nocardiopsis</taxon>
    </lineage>
</organism>
<keyword evidence="4" id="KW-1185">Reference proteome</keyword>
<evidence type="ECO:0000313" key="4">
    <source>
        <dbReference type="Proteomes" id="UP000572635"/>
    </source>
</evidence>
<sequence>MTQTPLTGTEEPDPAGSRATPARKRYWRRIRARTRIWRMRMRSHPILHATWRTAVAVVGGAVLVMGLIMCVTPGPGIAGIILGLAILSSEFGWAHGLLRRARNYAVRAKESAFAAERRRRERRRLRKGGRR</sequence>
<feature type="transmembrane region" description="Helical" evidence="2">
    <location>
        <begin position="49"/>
        <end position="71"/>
    </location>
</feature>
<evidence type="ECO:0000313" key="3">
    <source>
        <dbReference type="EMBL" id="MBB5435518.1"/>
    </source>
</evidence>
<feature type="transmembrane region" description="Helical" evidence="2">
    <location>
        <begin position="77"/>
        <end position="98"/>
    </location>
</feature>
<reference evidence="3 4" key="1">
    <citation type="submission" date="2020-08" db="EMBL/GenBank/DDBJ databases">
        <title>Sequencing the genomes of 1000 actinobacteria strains.</title>
        <authorList>
            <person name="Klenk H.-P."/>
        </authorList>
    </citation>
    <scope>NUCLEOTIDE SEQUENCE [LARGE SCALE GENOMIC DNA]</scope>
    <source>
        <strain evidence="3 4">DSM 44551</strain>
    </source>
</reference>
<evidence type="ECO:0000256" key="1">
    <source>
        <dbReference type="SAM" id="MobiDB-lite"/>
    </source>
</evidence>
<feature type="region of interest" description="Disordered" evidence="1">
    <location>
        <begin position="1"/>
        <end position="21"/>
    </location>
</feature>
<dbReference type="EMBL" id="JACHDB010000002">
    <property type="protein sequence ID" value="MBB5435518.1"/>
    <property type="molecule type" value="Genomic_DNA"/>
</dbReference>
<accession>A0A7W8VGU5</accession>
<dbReference type="AlphaFoldDB" id="A0A7W8VGU5"/>
<dbReference type="Proteomes" id="UP000572635">
    <property type="component" value="Unassembled WGS sequence"/>
</dbReference>
<dbReference type="Pfam" id="PF09656">
    <property type="entry name" value="PGPGW"/>
    <property type="match status" value="1"/>
</dbReference>
<dbReference type="RefSeq" id="WP_312893910.1">
    <property type="nucleotide sequence ID" value="NZ_BAAAJD010000026.1"/>
</dbReference>
<dbReference type="InterPro" id="IPR019099">
    <property type="entry name" value="Uncharacterised_PGPGW_TM"/>
</dbReference>
<keyword evidence="2" id="KW-1133">Transmembrane helix</keyword>
<keyword evidence="2" id="KW-0812">Transmembrane</keyword>
<gene>
    <name evidence="3" type="ORF">HDA36_005666</name>
</gene>
<comment type="caution">
    <text evidence="3">The sequence shown here is derived from an EMBL/GenBank/DDBJ whole genome shotgun (WGS) entry which is preliminary data.</text>
</comment>
<keyword evidence="2" id="KW-0472">Membrane</keyword>
<name>A0A7W8VGU5_9ACTN</name>
<evidence type="ECO:0000256" key="2">
    <source>
        <dbReference type="SAM" id="Phobius"/>
    </source>
</evidence>
<proteinExistence type="predicted"/>